<sequence length="103" mass="11730">MIATFELSNPATLWEKYQEALSEHILHKMRLAHPGLEFNPQIANLAFCEIEVKVMNLSQKDLSHFSLPKPKINWTNHQTHSFVRNRIQHGRTAALSSGLSEGP</sequence>
<dbReference type="AlphaFoldDB" id="A0AA36AI69"/>
<name>A0AA36AI69_OCTVU</name>
<protein>
    <submittedName>
        <fullName evidence="1">Uncharacterized protein</fullName>
    </submittedName>
</protein>
<evidence type="ECO:0000313" key="2">
    <source>
        <dbReference type="Proteomes" id="UP001162480"/>
    </source>
</evidence>
<gene>
    <name evidence="1" type="ORF">OCTVUL_1B019003</name>
</gene>
<evidence type="ECO:0000313" key="1">
    <source>
        <dbReference type="EMBL" id="CAI9716611.1"/>
    </source>
</evidence>
<reference evidence="1" key="1">
    <citation type="submission" date="2023-08" db="EMBL/GenBank/DDBJ databases">
        <authorList>
            <person name="Alioto T."/>
            <person name="Alioto T."/>
            <person name="Gomez Garrido J."/>
        </authorList>
    </citation>
    <scope>NUCLEOTIDE SEQUENCE</scope>
</reference>
<organism evidence="1 2">
    <name type="scientific">Octopus vulgaris</name>
    <name type="common">Common octopus</name>
    <dbReference type="NCBI Taxonomy" id="6645"/>
    <lineage>
        <taxon>Eukaryota</taxon>
        <taxon>Metazoa</taxon>
        <taxon>Spiralia</taxon>
        <taxon>Lophotrochozoa</taxon>
        <taxon>Mollusca</taxon>
        <taxon>Cephalopoda</taxon>
        <taxon>Coleoidea</taxon>
        <taxon>Octopodiformes</taxon>
        <taxon>Octopoda</taxon>
        <taxon>Incirrata</taxon>
        <taxon>Octopodidae</taxon>
        <taxon>Octopus</taxon>
    </lineage>
</organism>
<accession>A0AA36AI69</accession>
<dbReference type="EMBL" id="OX597814">
    <property type="protein sequence ID" value="CAI9716611.1"/>
    <property type="molecule type" value="Genomic_DNA"/>
</dbReference>
<keyword evidence="2" id="KW-1185">Reference proteome</keyword>
<dbReference type="Proteomes" id="UP001162480">
    <property type="component" value="Chromosome 1"/>
</dbReference>
<proteinExistence type="predicted"/>